<dbReference type="STRING" id="341036.SAMN05660649_03993"/>
<dbReference type="Pfam" id="PF07454">
    <property type="entry name" value="SpoIIP"/>
    <property type="match status" value="1"/>
</dbReference>
<dbReference type="AlphaFoldDB" id="A0A1I2XIV3"/>
<accession>A0A1I2XIV3</accession>
<gene>
    <name evidence="2" type="ORF">SAMN05660649_03993</name>
</gene>
<reference evidence="3" key="1">
    <citation type="submission" date="2016-10" db="EMBL/GenBank/DDBJ databases">
        <authorList>
            <person name="Varghese N."/>
            <person name="Submissions S."/>
        </authorList>
    </citation>
    <scope>NUCLEOTIDE SEQUENCE [LARGE SCALE GENOMIC DNA]</scope>
    <source>
        <strain evidence="3">DSM 17038</strain>
    </source>
</reference>
<dbReference type="RefSeq" id="WP_165613619.1">
    <property type="nucleotide sequence ID" value="NZ_FOOX01000017.1"/>
</dbReference>
<evidence type="ECO:0000313" key="2">
    <source>
        <dbReference type="EMBL" id="SFH13017.1"/>
    </source>
</evidence>
<dbReference type="NCBIfam" id="TIGR02867">
    <property type="entry name" value="spore_II_P"/>
    <property type="match status" value="1"/>
</dbReference>
<dbReference type="InterPro" id="IPR010897">
    <property type="entry name" value="Spore_II_P"/>
</dbReference>
<keyword evidence="1" id="KW-0472">Membrane</keyword>
<feature type="transmembrane region" description="Helical" evidence="1">
    <location>
        <begin position="21"/>
        <end position="38"/>
    </location>
</feature>
<proteinExistence type="predicted"/>
<keyword evidence="3" id="KW-1185">Reference proteome</keyword>
<evidence type="ECO:0000256" key="1">
    <source>
        <dbReference type="SAM" id="Phobius"/>
    </source>
</evidence>
<evidence type="ECO:0000313" key="3">
    <source>
        <dbReference type="Proteomes" id="UP000199337"/>
    </source>
</evidence>
<keyword evidence="1" id="KW-0812">Transmembrane</keyword>
<sequence>MQPSYYYSYKRYRLHKSVRPWLVLIVLFIFLMMLVSMMDNFSPGLLSVEQWCLNQLINWSDRDPRSIMRVAVPVMAWTGNGEDIPQVVSPGSLVAPLVKTFTIDRHSPRSMLELQVPLLAAVNMQQEEAVPVIAPEVAAEQDNELVKPVTPVSGQSLVAIYNTHTGETYALTDGTERFNGKRGGVVKVAATLGRELEEKYGIKAAVSDTINDANYNTSYDRSQETLRKLLEENPSVQVVLDIHRDAGKPRENSVVTVDGRTVAPILIIVGSDARAPFPTWRQNYDFARELADEINKQHPGLCLDVRIKEGRYNQFLHPRAILLEIGSVSNSTEEAVQTVKLLAGPLAELVKRCLDRD</sequence>
<protein>
    <submittedName>
        <fullName evidence="2">Stage II sporulation protein P</fullName>
    </submittedName>
</protein>
<dbReference type="EMBL" id="FOOX01000017">
    <property type="protein sequence ID" value="SFH13017.1"/>
    <property type="molecule type" value="Genomic_DNA"/>
</dbReference>
<keyword evidence="1" id="KW-1133">Transmembrane helix</keyword>
<dbReference type="Proteomes" id="UP000199337">
    <property type="component" value="Unassembled WGS sequence"/>
</dbReference>
<organism evidence="2 3">
    <name type="scientific">Desulfotruncus arcticus DSM 17038</name>
    <dbReference type="NCBI Taxonomy" id="1121424"/>
    <lineage>
        <taxon>Bacteria</taxon>
        <taxon>Bacillati</taxon>
        <taxon>Bacillota</taxon>
        <taxon>Clostridia</taxon>
        <taxon>Eubacteriales</taxon>
        <taxon>Desulfallaceae</taxon>
        <taxon>Desulfotruncus</taxon>
    </lineage>
</organism>
<name>A0A1I2XIV3_9FIRM</name>